<evidence type="ECO:0000313" key="3">
    <source>
        <dbReference type="Proteomes" id="UP000068382"/>
    </source>
</evidence>
<dbReference type="PANTHER" id="PTHR43377">
    <property type="entry name" value="BILIVERDIN REDUCTASE A"/>
    <property type="match status" value="1"/>
</dbReference>
<dbReference type="PATRIC" id="fig|1768241.3.peg.473"/>
<dbReference type="GO" id="GO:0050112">
    <property type="term" value="F:inositol 2-dehydrogenase (NAD+) activity"/>
    <property type="evidence" value="ECO:0007669"/>
    <property type="project" value="UniProtKB-EC"/>
</dbReference>
<keyword evidence="2" id="KW-0560">Oxidoreductase</keyword>
<protein>
    <submittedName>
        <fullName evidence="2">Inositol 2-dehydrogenase/D-chiro-inositol 3-dehydrogenase</fullName>
        <ecNumber evidence="2">1.1.1.18</ecNumber>
        <ecNumber evidence="2">1.1.1.369</ecNumber>
    </submittedName>
</protein>
<dbReference type="GO" id="GO:0000166">
    <property type="term" value="F:nucleotide binding"/>
    <property type="evidence" value="ECO:0007669"/>
    <property type="project" value="InterPro"/>
</dbReference>
<comment type="caution">
    <text evidence="2">The sequence shown here is derived from an EMBL/GenBank/DDBJ whole genome shotgun (WGS) entry which is preliminary data.</text>
</comment>
<dbReference type="Gene3D" id="3.40.50.720">
    <property type="entry name" value="NAD(P)-binding Rossmann-like Domain"/>
    <property type="match status" value="1"/>
</dbReference>
<dbReference type="InterPro" id="IPR036291">
    <property type="entry name" value="NAD(P)-bd_dom_sf"/>
</dbReference>
<reference evidence="2 3" key="1">
    <citation type="submission" date="2015-12" db="EMBL/GenBank/DDBJ databases">
        <title>Genome sequence of the marine Rhodobacteraceae strain O3.65, Candidatus Tritonibacter horizontis.</title>
        <authorList>
            <person name="Poehlein A."/>
            <person name="Giebel H.A."/>
            <person name="Voget S."/>
            <person name="Brinkhoff T."/>
        </authorList>
    </citation>
    <scope>NUCLEOTIDE SEQUENCE [LARGE SCALE GENOMIC DNA]</scope>
    <source>
        <strain evidence="2 3">O3.65</strain>
    </source>
</reference>
<proteinExistence type="predicted"/>
<name>A0A132C3A2_9RHOB</name>
<evidence type="ECO:0000313" key="2">
    <source>
        <dbReference type="EMBL" id="KUP94540.1"/>
    </source>
</evidence>
<sequence>MVTLGLIGRGAWARVIGATLDRLDGVAWTSLSGPGVAVDGVLIANKSRDHLASALPFVEAGVPCFVEKPLATCLEDFLRLKAAAEARGSEVFAGHLHRFNPAAEAFCAALPQIGPIQSATAICGNGKPRSDTSVIWDWLPHPLSLAGRLFDTPAEQVTARSLVGGTCPQHVAATLSYQGRSFDLEASWRAATPCFQITAIGPEGRLVFDDKADQKVMLHRSESCQALTYDPEPPLTRELRAFVAMIQGSCPNPSPLSEAEAVMRSLDAIERSVAAKGRLMMASCPA</sequence>
<dbReference type="SUPFAM" id="SSF51735">
    <property type="entry name" value="NAD(P)-binding Rossmann-fold domains"/>
    <property type="match status" value="1"/>
</dbReference>
<dbReference type="RefSeq" id="WP_068240067.1">
    <property type="nucleotide sequence ID" value="NZ_LPUY01000012.1"/>
</dbReference>
<dbReference type="InterPro" id="IPR051450">
    <property type="entry name" value="Gfo/Idh/MocA_Oxidoreductases"/>
</dbReference>
<dbReference type="InterPro" id="IPR000683">
    <property type="entry name" value="Gfo/Idh/MocA-like_OxRdtase_N"/>
</dbReference>
<dbReference type="OrthoDB" id="9792935at2"/>
<dbReference type="PANTHER" id="PTHR43377:SF1">
    <property type="entry name" value="BILIVERDIN REDUCTASE A"/>
    <property type="match status" value="1"/>
</dbReference>
<dbReference type="EC" id="1.1.1.18" evidence="2"/>
<dbReference type="EMBL" id="LPUY01000012">
    <property type="protein sequence ID" value="KUP94540.1"/>
    <property type="molecule type" value="Genomic_DNA"/>
</dbReference>
<dbReference type="EC" id="1.1.1.369" evidence="2"/>
<evidence type="ECO:0000259" key="1">
    <source>
        <dbReference type="Pfam" id="PF01408"/>
    </source>
</evidence>
<dbReference type="Pfam" id="PF01408">
    <property type="entry name" value="GFO_IDH_MocA"/>
    <property type="match status" value="1"/>
</dbReference>
<organism evidence="2 3">
    <name type="scientific">Tritonibacter horizontis</name>
    <dbReference type="NCBI Taxonomy" id="1768241"/>
    <lineage>
        <taxon>Bacteria</taxon>
        <taxon>Pseudomonadati</taxon>
        <taxon>Pseudomonadota</taxon>
        <taxon>Alphaproteobacteria</taxon>
        <taxon>Rhodobacterales</taxon>
        <taxon>Paracoccaceae</taxon>
        <taxon>Tritonibacter</taxon>
    </lineage>
</organism>
<gene>
    <name evidence="2" type="primary">iolG_2</name>
    <name evidence="2" type="ORF">TRIHO_04660</name>
</gene>
<feature type="domain" description="Gfo/Idh/MocA-like oxidoreductase N-terminal" evidence="1">
    <location>
        <begin position="37"/>
        <end position="95"/>
    </location>
</feature>
<dbReference type="Gene3D" id="3.30.360.10">
    <property type="entry name" value="Dihydrodipicolinate Reductase, domain 2"/>
    <property type="match status" value="1"/>
</dbReference>
<dbReference type="SUPFAM" id="SSF55347">
    <property type="entry name" value="Glyceraldehyde-3-phosphate dehydrogenase-like, C-terminal domain"/>
    <property type="match status" value="1"/>
</dbReference>
<dbReference type="Proteomes" id="UP000068382">
    <property type="component" value="Unassembled WGS sequence"/>
</dbReference>
<keyword evidence="3" id="KW-1185">Reference proteome</keyword>
<dbReference type="AlphaFoldDB" id="A0A132C3A2"/>
<accession>A0A132C3A2</accession>